<evidence type="ECO:0000313" key="2">
    <source>
        <dbReference type="Proteomes" id="UP001556367"/>
    </source>
</evidence>
<accession>A0ABR3JXB8</accession>
<gene>
    <name evidence="1" type="ORF">HGRIS_011507</name>
</gene>
<evidence type="ECO:0000313" key="1">
    <source>
        <dbReference type="EMBL" id="KAL0959830.1"/>
    </source>
</evidence>
<name>A0ABR3JXB8_9AGAR</name>
<comment type="caution">
    <text evidence="1">The sequence shown here is derived from an EMBL/GenBank/DDBJ whole genome shotgun (WGS) entry which is preliminary data.</text>
</comment>
<sequence length="123" mass="13681">MCSATARVEVLQSQNLDVDIALASPTSNPLTLVGLEGGFSMQAATLPQPGRKRRMNVRSSLDAFPIRQGRTVLKSRGGMIRLASTVFLRGKPRWKKNLRIKTPPRLLHAVHLSSSLRQRVRRV</sequence>
<proteinExistence type="predicted"/>
<organism evidence="1 2">
    <name type="scientific">Hohenbuehelia grisea</name>
    <dbReference type="NCBI Taxonomy" id="104357"/>
    <lineage>
        <taxon>Eukaryota</taxon>
        <taxon>Fungi</taxon>
        <taxon>Dikarya</taxon>
        <taxon>Basidiomycota</taxon>
        <taxon>Agaricomycotina</taxon>
        <taxon>Agaricomycetes</taxon>
        <taxon>Agaricomycetidae</taxon>
        <taxon>Agaricales</taxon>
        <taxon>Pleurotineae</taxon>
        <taxon>Pleurotaceae</taxon>
        <taxon>Hohenbuehelia</taxon>
    </lineage>
</organism>
<dbReference type="Proteomes" id="UP001556367">
    <property type="component" value="Unassembled WGS sequence"/>
</dbReference>
<keyword evidence="2" id="KW-1185">Reference proteome</keyword>
<dbReference type="EMBL" id="JASNQZ010000002">
    <property type="protein sequence ID" value="KAL0959830.1"/>
    <property type="molecule type" value="Genomic_DNA"/>
</dbReference>
<reference evidence="2" key="1">
    <citation type="submission" date="2024-06" db="EMBL/GenBank/DDBJ databases">
        <title>Multi-omics analyses provide insights into the biosynthesis of the anticancer antibiotic pleurotin in Hohenbuehelia grisea.</title>
        <authorList>
            <person name="Weaver J.A."/>
            <person name="Alberti F."/>
        </authorList>
    </citation>
    <scope>NUCLEOTIDE SEQUENCE [LARGE SCALE GENOMIC DNA]</scope>
    <source>
        <strain evidence="2">T-177</strain>
    </source>
</reference>
<protein>
    <submittedName>
        <fullName evidence="1">Uncharacterized protein</fullName>
    </submittedName>
</protein>